<sequence>MALRDNMAEGSISSLSLDSVEFEQSEIVIFPEDVAWADSCLIKQLEISDGDWNSLKDALLATISSKPDSLESSTTGKDGSPQATDVEILPSSEGTKTSPNLQRIADMIVQTNGEVEENSDDHLINRKTDTSPSTINLENVFLPTYNEDLREIRTTNSEVDFGFPGLASEPSNEDIFKVWDLDIPDEEDELITQLNKAIAESSLEPIPSAFDDSGVWKGLKVESIDDLIAGITELSLNQISG</sequence>
<protein>
    <submittedName>
        <fullName evidence="2">Uncharacterized protein</fullName>
    </submittedName>
</protein>
<feature type="region of interest" description="Disordered" evidence="1">
    <location>
        <begin position="67"/>
        <end position="99"/>
    </location>
</feature>
<keyword evidence="3" id="KW-1185">Reference proteome</keyword>
<accession>A0ABC8RAR2</accession>
<dbReference type="Proteomes" id="UP001642360">
    <property type="component" value="Unassembled WGS sequence"/>
</dbReference>
<name>A0ABC8RAR2_9AQUA</name>
<dbReference type="EMBL" id="CAUOFW020001192">
    <property type="protein sequence ID" value="CAK9142081.1"/>
    <property type="molecule type" value="Genomic_DNA"/>
</dbReference>
<feature type="compositionally biased region" description="Polar residues" evidence="1">
    <location>
        <begin position="67"/>
        <end position="83"/>
    </location>
</feature>
<evidence type="ECO:0000256" key="1">
    <source>
        <dbReference type="SAM" id="MobiDB-lite"/>
    </source>
</evidence>
<organism evidence="2 3">
    <name type="scientific">Ilex paraguariensis</name>
    <name type="common">yerba mate</name>
    <dbReference type="NCBI Taxonomy" id="185542"/>
    <lineage>
        <taxon>Eukaryota</taxon>
        <taxon>Viridiplantae</taxon>
        <taxon>Streptophyta</taxon>
        <taxon>Embryophyta</taxon>
        <taxon>Tracheophyta</taxon>
        <taxon>Spermatophyta</taxon>
        <taxon>Magnoliopsida</taxon>
        <taxon>eudicotyledons</taxon>
        <taxon>Gunneridae</taxon>
        <taxon>Pentapetalae</taxon>
        <taxon>asterids</taxon>
        <taxon>campanulids</taxon>
        <taxon>Aquifoliales</taxon>
        <taxon>Aquifoliaceae</taxon>
        <taxon>Ilex</taxon>
    </lineage>
</organism>
<evidence type="ECO:0000313" key="3">
    <source>
        <dbReference type="Proteomes" id="UP001642360"/>
    </source>
</evidence>
<proteinExistence type="predicted"/>
<dbReference type="PANTHER" id="PTHR36388">
    <property type="entry name" value="OS02G0469000 PROTEIN"/>
    <property type="match status" value="1"/>
</dbReference>
<gene>
    <name evidence="2" type="ORF">ILEXP_LOCUS9723</name>
</gene>
<evidence type="ECO:0000313" key="2">
    <source>
        <dbReference type="EMBL" id="CAK9142081.1"/>
    </source>
</evidence>
<dbReference type="AlphaFoldDB" id="A0ABC8RAR2"/>
<comment type="caution">
    <text evidence="2">The sequence shown here is derived from an EMBL/GenBank/DDBJ whole genome shotgun (WGS) entry which is preliminary data.</text>
</comment>
<reference evidence="2 3" key="1">
    <citation type="submission" date="2024-02" db="EMBL/GenBank/DDBJ databases">
        <authorList>
            <person name="Vignale AGUSTIN F."/>
            <person name="Sosa J E."/>
            <person name="Modenutti C."/>
        </authorList>
    </citation>
    <scope>NUCLEOTIDE SEQUENCE [LARGE SCALE GENOMIC DNA]</scope>
</reference>
<dbReference type="PANTHER" id="PTHR36388:SF1">
    <property type="entry name" value="OS02G0469000 PROTEIN"/>
    <property type="match status" value="1"/>
</dbReference>